<accession>A0A5N6MSZ0</accession>
<keyword evidence="2" id="KW-1185">Reference proteome</keyword>
<dbReference type="AlphaFoldDB" id="A0A5N6MSZ0"/>
<dbReference type="EMBL" id="VTFX01000001">
    <property type="protein sequence ID" value="KAD4059923.1"/>
    <property type="molecule type" value="Genomic_DNA"/>
</dbReference>
<evidence type="ECO:0000313" key="2">
    <source>
        <dbReference type="Proteomes" id="UP000326852"/>
    </source>
</evidence>
<gene>
    <name evidence="1" type="ORF">GD627_02235</name>
</gene>
<dbReference type="RefSeq" id="WP_152271177.1">
    <property type="nucleotide sequence ID" value="NZ_VTFX01000001.1"/>
</dbReference>
<evidence type="ECO:0000313" key="1">
    <source>
        <dbReference type="EMBL" id="KAD4059923.1"/>
    </source>
</evidence>
<protein>
    <recommendedName>
        <fullName evidence="3">Thiopeptide-type bacteriocin biosynthesis domain-containing protein</fullName>
    </recommendedName>
</protein>
<proteinExistence type="predicted"/>
<comment type="caution">
    <text evidence="1">The sequence shown here is derived from an EMBL/GenBank/DDBJ whole genome shotgun (WGS) entry which is preliminary data.</text>
</comment>
<evidence type="ECO:0008006" key="3">
    <source>
        <dbReference type="Google" id="ProtNLM"/>
    </source>
</evidence>
<name>A0A5N6MSZ0_9MICC</name>
<sequence>MDMHVLGTQGKDSTRTNVNLGDEMSRVMQSNTVYRGAATRPVKQHLSTTLWSILTIEPERKDAGDDIIRHVVAPLSSQLRVGEGGRFRLSRSLESDRRAVLLHLLATDDVATRLWKFAHALADENVATLGAVKISHSPGLVYPPRPGEAVPEVVESALARFGGTKGLDLVTEVGEVSMDLTLWAVNRFPSLNTRSMLAALLLFDAGHAMMRGPRSAVWPDCRTTSWDFFWNAHLHACTGSFGPHAAQARRAMRTRIAPRVMPAHRVMAALASEPAVDVWRKRWARAMDEYLYRADKHRVSRSAQQLAMEASQHALYGLGFALREQATLGLYARAWSKEIEAQYSGEEHSLQPSKR</sequence>
<organism evidence="1 2">
    <name type="scientific">Arthrobacter yangruifuii</name>
    <dbReference type="NCBI Taxonomy" id="2606616"/>
    <lineage>
        <taxon>Bacteria</taxon>
        <taxon>Bacillati</taxon>
        <taxon>Actinomycetota</taxon>
        <taxon>Actinomycetes</taxon>
        <taxon>Micrococcales</taxon>
        <taxon>Micrococcaceae</taxon>
        <taxon>Arthrobacter</taxon>
    </lineage>
</organism>
<dbReference type="Proteomes" id="UP000326852">
    <property type="component" value="Unassembled WGS sequence"/>
</dbReference>
<reference evidence="1 2" key="1">
    <citation type="submission" date="2019-08" db="EMBL/GenBank/DDBJ databases">
        <title>Arthrobacter sp. nov., isolated from plateau pika and Tibetan wild ass.</title>
        <authorList>
            <person name="Ge Y."/>
        </authorList>
    </citation>
    <scope>NUCLEOTIDE SEQUENCE [LARGE SCALE GENOMIC DNA]</scope>
    <source>
        <strain evidence="1 2">785</strain>
    </source>
</reference>